<feature type="compositionally biased region" description="Polar residues" evidence="3">
    <location>
        <begin position="227"/>
        <end position="246"/>
    </location>
</feature>
<feature type="region of interest" description="Disordered" evidence="3">
    <location>
        <begin position="70"/>
        <end position="90"/>
    </location>
</feature>
<dbReference type="GO" id="GO:0005509">
    <property type="term" value="F:calcium ion binding"/>
    <property type="evidence" value="ECO:0007669"/>
    <property type="project" value="InterPro"/>
</dbReference>
<feature type="compositionally biased region" description="Basic and acidic residues" evidence="3">
    <location>
        <begin position="111"/>
        <end position="124"/>
    </location>
</feature>
<dbReference type="OMA" id="GCHETEK"/>
<feature type="compositionally biased region" description="Acidic residues" evidence="3">
    <location>
        <begin position="145"/>
        <end position="166"/>
    </location>
</feature>
<dbReference type="PROSITE" id="PS00018">
    <property type="entry name" value="EF_HAND_1"/>
    <property type="match status" value="1"/>
</dbReference>
<dbReference type="Proteomes" id="UP000054558">
    <property type="component" value="Unassembled WGS sequence"/>
</dbReference>
<feature type="compositionally biased region" description="Gly residues" evidence="3">
    <location>
        <begin position="346"/>
        <end position="368"/>
    </location>
</feature>
<sequence length="468" mass="49663">MEDLTEYEKQRAARLAENQAMLASLGLEQVAQEFEQVVSKEEDLAEERVKEAEQRLRVASLAIVGGVRRSSRLRKSGASDAGQDDDASIQRVEILEGQELEGVGCVQGRQEGLREFEGLGRDSEGPSGGDSDGGASEDDYRPDLDELSQGELESEPEAADVSEGELDCAGSGGMMDGTGQKRRRKSSASKCASKVSRKRKQAINMAGPVLDEDETNLQMALALSRQDLGTSPANNITQNEPSTSAPGMTEDKETAKGKGRKAPQPQTDFFWSTEEQHREIQALHAAETGALRSVPRESYSGFGGRAGAGQLGMGAKVETSAAGGYKENGASSGGLSQDDPRVEAGAGLGGDKQGGAGLAGGLRDGSGGATEAVQSEGKGGKGRKQKGKKVAAQPPTLDEIDALFHLFDDRGRGQLSVADVRHVAEAHDFTWSDEQLQDMVGMFDADNDGLMGQDDFRYLVQHCRVALN</sequence>
<feature type="region of interest" description="Disordered" evidence="3">
    <location>
        <begin position="227"/>
        <end position="268"/>
    </location>
</feature>
<dbReference type="SUPFAM" id="SSF47473">
    <property type="entry name" value="EF-hand"/>
    <property type="match status" value="1"/>
</dbReference>
<keyword evidence="6" id="KW-1185">Reference proteome</keyword>
<gene>
    <name evidence="5" type="ORF">KFL_000330300</name>
</gene>
<feature type="compositionally biased region" description="Basic residues" evidence="3">
    <location>
        <begin position="380"/>
        <end position="389"/>
    </location>
</feature>
<keyword evidence="1" id="KW-0106">Calcium</keyword>
<protein>
    <submittedName>
        <fullName evidence="5">Calmodulin-related protein</fullName>
    </submittedName>
</protein>
<evidence type="ECO:0000256" key="1">
    <source>
        <dbReference type="ARBA" id="ARBA00022837"/>
    </source>
</evidence>
<dbReference type="CDD" id="cd00051">
    <property type="entry name" value="EFh"/>
    <property type="match status" value="1"/>
</dbReference>
<reference evidence="5 6" key="1">
    <citation type="journal article" date="2014" name="Nat. Commun.">
        <title>Klebsormidium flaccidum genome reveals primary factors for plant terrestrial adaptation.</title>
        <authorList>
            <person name="Hori K."/>
            <person name="Maruyama F."/>
            <person name="Fujisawa T."/>
            <person name="Togashi T."/>
            <person name="Yamamoto N."/>
            <person name="Seo M."/>
            <person name="Sato S."/>
            <person name="Yamada T."/>
            <person name="Mori H."/>
            <person name="Tajima N."/>
            <person name="Moriyama T."/>
            <person name="Ikeuchi M."/>
            <person name="Watanabe M."/>
            <person name="Wada H."/>
            <person name="Kobayashi K."/>
            <person name="Saito M."/>
            <person name="Masuda T."/>
            <person name="Sasaki-Sekimoto Y."/>
            <person name="Mashiguchi K."/>
            <person name="Awai K."/>
            <person name="Shimojima M."/>
            <person name="Masuda S."/>
            <person name="Iwai M."/>
            <person name="Nobusawa T."/>
            <person name="Narise T."/>
            <person name="Kondo S."/>
            <person name="Saito H."/>
            <person name="Sato R."/>
            <person name="Murakawa M."/>
            <person name="Ihara Y."/>
            <person name="Oshima-Yamada Y."/>
            <person name="Ohtaka K."/>
            <person name="Satoh M."/>
            <person name="Sonobe K."/>
            <person name="Ishii M."/>
            <person name="Ohtani R."/>
            <person name="Kanamori-Sato M."/>
            <person name="Honoki R."/>
            <person name="Miyazaki D."/>
            <person name="Mochizuki H."/>
            <person name="Umetsu J."/>
            <person name="Higashi K."/>
            <person name="Shibata D."/>
            <person name="Kamiya Y."/>
            <person name="Sato N."/>
            <person name="Nakamura Y."/>
            <person name="Tabata S."/>
            <person name="Ida S."/>
            <person name="Kurokawa K."/>
            <person name="Ohta H."/>
        </authorList>
    </citation>
    <scope>NUCLEOTIDE SEQUENCE [LARGE SCALE GENOMIC DNA]</scope>
    <source>
        <strain evidence="5 6">NIES-2285</strain>
    </source>
</reference>
<evidence type="ECO:0000259" key="4">
    <source>
        <dbReference type="PROSITE" id="PS50222"/>
    </source>
</evidence>
<evidence type="ECO:0000313" key="5">
    <source>
        <dbReference type="EMBL" id="GAQ79583.1"/>
    </source>
</evidence>
<dbReference type="InterPro" id="IPR018247">
    <property type="entry name" value="EF_Hand_1_Ca_BS"/>
</dbReference>
<dbReference type="EMBL" id="DF236982">
    <property type="protein sequence ID" value="GAQ79583.1"/>
    <property type="molecule type" value="Genomic_DNA"/>
</dbReference>
<dbReference type="OrthoDB" id="293868at2759"/>
<organism evidence="5 6">
    <name type="scientific">Klebsormidium nitens</name>
    <name type="common">Green alga</name>
    <name type="synonym">Ulothrix nitens</name>
    <dbReference type="NCBI Taxonomy" id="105231"/>
    <lineage>
        <taxon>Eukaryota</taxon>
        <taxon>Viridiplantae</taxon>
        <taxon>Streptophyta</taxon>
        <taxon>Klebsormidiophyceae</taxon>
        <taxon>Klebsormidiales</taxon>
        <taxon>Klebsormidiaceae</taxon>
        <taxon>Klebsormidium</taxon>
    </lineage>
</organism>
<feature type="domain" description="EF-hand" evidence="4">
    <location>
        <begin position="431"/>
        <end position="466"/>
    </location>
</feature>
<dbReference type="AlphaFoldDB" id="A0A1Y1HNH6"/>
<evidence type="ECO:0000256" key="3">
    <source>
        <dbReference type="SAM" id="MobiDB-lite"/>
    </source>
</evidence>
<dbReference type="Pfam" id="PF13499">
    <property type="entry name" value="EF-hand_7"/>
    <property type="match status" value="1"/>
</dbReference>
<feature type="region of interest" description="Disordered" evidence="3">
    <location>
        <begin position="111"/>
        <end position="200"/>
    </location>
</feature>
<evidence type="ECO:0000256" key="2">
    <source>
        <dbReference type="SAM" id="Coils"/>
    </source>
</evidence>
<name>A0A1Y1HNH6_KLENI</name>
<accession>A0A1Y1HNH6</accession>
<proteinExistence type="predicted"/>
<dbReference type="Gene3D" id="1.10.238.10">
    <property type="entry name" value="EF-hand"/>
    <property type="match status" value="1"/>
</dbReference>
<dbReference type="InterPro" id="IPR002048">
    <property type="entry name" value="EF_hand_dom"/>
</dbReference>
<keyword evidence="2" id="KW-0175">Coiled coil</keyword>
<feature type="coiled-coil region" evidence="2">
    <location>
        <begin position="27"/>
        <end position="62"/>
    </location>
</feature>
<feature type="region of interest" description="Disordered" evidence="3">
    <location>
        <begin position="328"/>
        <end position="392"/>
    </location>
</feature>
<evidence type="ECO:0000313" key="6">
    <source>
        <dbReference type="Proteomes" id="UP000054558"/>
    </source>
</evidence>
<dbReference type="InterPro" id="IPR011992">
    <property type="entry name" value="EF-hand-dom_pair"/>
</dbReference>
<dbReference type="PROSITE" id="PS50222">
    <property type="entry name" value="EF_HAND_2"/>
    <property type="match status" value="1"/>
</dbReference>